<dbReference type="Proteomes" id="UP000287224">
    <property type="component" value="Unassembled WGS sequence"/>
</dbReference>
<dbReference type="Pfam" id="PF13649">
    <property type="entry name" value="Methyltransf_25"/>
    <property type="match status" value="1"/>
</dbReference>
<sequence>MVGSDASAQSEVLFENPFHIEDLQIFDAETMRDMLACSHAQLSSRMLADSLHNVSSALIMRIMQGVPEAQRDQFQQELQQPLSSEEIDQARNQTLNTLFWELIYWKTPELYEELTVGERLHEGIFQSIQSDLKDKVVLDAGAGSGRASFEYLRYGATRVHAVEPSPGLLRLLRKKIIDRGLEQSMFPAAGRFNKLPLADQCVDTALSCSAFTALEDQGGEAGLLELRRVTRPGGKIIIVWPRTEDHQWFGEHGFQYVSLPVQEEMCVHFRSFDSAVRCARLFYAHNPAVLRYLQQTHKPEIPFSIIGMNPPRDYFWLAV</sequence>
<comment type="caution">
    <text evidence="2">The sequence shown here is derived from an EMBL/GenBank/DDBJ whole genome shotgun (WGS) entry which is preliminary data.</text>
</comment>
<dbReference type="EMBL" id="BIFQ01000001">
    <property type="protein sequence ID" value="GCE05556.1"/>
    <property type="molecule type" value="Genomic_DNA"/>
</dbReference>
<feature type="domain" description="Methyltransferase" evidence="1">
    <location>
        <begin position="137"/>
        <end position="234"/>
    </location>
</feature>
<reference evidence="3" key="1">
    <citation type="submission" date="2018-12" db="EMBL/GenBank/DDBJ databases">
        <title>Tengunoibacter tsumagoiensis gen. nov., sp. nov., Dictyobacter kobayashii sp. nov., D. alpinus sp. nov., and D. joshuensis sp. nov. and description of Dictyobacteraceae fam. nov. within the order Ktedonobacterales isolated from Tengu-no-mugimeshi.</title>
        <authorList>
            <person name="Wang C.M."/>
            <person name="Zheng Y."/>
            <person name="Sakai Y."/>
            <person name="Toyoda A."/>
            <person name="Minakuchi Y."/>
            <person name="Abe K."/>
            <person name="Yokota A."/>
            <person name="Yabe S."/>
        </authorList>
    </citation>
    <scope>NUCLEOTIDE SEQUENCE [LARGE SCALE GENOMIC DNA]</scope>
    <source>
        <strain evidence="3">S-27</strain>
    </source>
</reference>
<gene>
    <name evidence="2" type="ORF">KDAU_28850</name>
</gene>
<dbReference type="InterPro" id="IPR041698">
    <property type="entry name" value="Methyltransf_25"/>
</dbReference>
<accession>A0A401ZFD5</accession>
<dbReference type="InterPro" id="IPR029063">
    <property type="entry name" value="SAM-dependent_MTases_sf"/>
</dbReference>
<dbReference type="InterPro" id="IPR050508">
    <property type="entry name" value="Methyltransf_Superfamily"/>
</dbReference>
<dbReference type="GO" id="GO:0008168">
    <property type="term" value="F:methyltransferase activity"/>
    <property type="evidence" value="ECO:0007669"/>
    <property type="project" value="TreeGrafter"/>
</dbReference>
<dbReference type="AlphaFoldDB" id="A0A401ZFD5"/>
<dbReference type="CDD" id="cd02440">
    <property type="entry name" value="AdoMet_MTases"/>
    <property type="match status" value="1"/>
</dbReference>
<dbReference type="RefSeq" id="WP_126596592.1">
    <property type="nucleotide sequence ID" value="NZ_BIFQ01000001.1"/>
</dbReference>
<keyword evidence="3" id="KW-1185">Reference proteome</keyword>
<evidence type="ECO:0000259" key="1">
    <source>
        <dbReference type="Pfam" id="PF13649"/>
    </source>
</evidence>
<dbReference type="PANTHER" id="PTHR42912:SF95">
    <property type="entry name" value="METHYLTRANSFERASE TYPE 11 DOMAIN-CONTAINING PROTEIN"/>
    <property type="match status" value="1"/>
</dbReference>
<evidence type="ECO:0000313" key="2">
    <source>
        <dbReference type="EMBL" id="GCE05556.1"/>
    </source>
</evidence>
<dbReference type="Gene3D" id="3.40.50.150">
    <property type="entry name" value="Vaccinia Virus protein VP39"/>
    <property type="match status" value="1"/>
</dbReference>
<proteinExistence type="predicted"/>
<organism evidence="2 3">
    <name type="scientific">Dictyobacter aurantiacus</name>
    <dbReference type="NCBI Taxonomy" id="1936993"/>
    <lineage>
        <taxon>Bacteria</taxon>
        <taxon>Bacillati</taxon>
        <taxon>Chloroflexota</taxon>
        <taxon>Ktedonobacteria</taxon>
        <taxon>Ktedonobacterales</taxon>
        <taxon>Dictyobacteraceae</taxon>
        <taxon>Dictyobacter</taxon>
    </lineage>
</organism>
<dbReference type="SUPFAM" id="SSF53335">
    <property type="entry name" value="S-adenosyl-L-methionine-dependent methyltransferases"/>
    <property type="match status" value="1"/>
</dbReference>
<evidence type="ECO:0000313" key="3">
    <source>
        <dbReference type="Proteomes" id="UP000287224"/>
    </source>
</evidence>
<protein>
    <recommendedName>
        <fullName evidence="1">Methyltransferase domain-containing protein</fullName>
    </recommendedName>
</protein>
<dbReference type="OrthoDB" id="9808140at2"/>
<name>A0A401ZFD5_9CHLR</name>
<dbReference type="PANTHER" id="PTHR42912">
    <property type="entry name" value="METHYLTRANSFERASE"/>
    <property type="match status" value="1"/>
</dbReference>